<dbReference type="Pfam" id="PF01738">
    <property type="entry name" value="DLH"/>
    <property type="match status" value="1"/>
</dbReference>
<dbReference type="RefSeq" id="WP_160590435.1">
    <property type="nucleotide sequence ID" value="NZ_BAAAFP010000001.1"/>
</dbReference>
<dbReference type="Gene3D" id="3.40.50.1820">
    <property type="entry name" value="alpha/beta hydrolase"/>
    <property type="match status" value="1"/>
</dbReference>
<dbReference type="InterPro" id="IPR006311">
    <property type="entry name" value="TAT_signal"/>
</dbReference>
<protein>
    <submittedName>
        <fullName evidence="2">Dienelactone hydrolase family protein</fullName>
    </submittedName>
</protein>
<dbReference type="PANTHER" id="PTHR46623:SF10">
    <property type="entry name" value="CARBOXYMETHYLENEBUTENOLIDASE HOMOLOG"/>
    <property type="match status" value="1"/>
</dbReference>
<dbReference type="AlphaFoldDB" id="A0A844ZKG3"/>
<proteinExistence type="predicted"/>
<dbReference type="GO" id="GO:0016787">
    <property type="term" value="F:hydrolase activity"/>
    <property type="evidence" value="ECO:0007669"/>
    <property type="project" value="UniProtKB-KW"/>
</dbReference>
<comment type="caution">
    <text evidence="2">The sequence shown here is derived from an EMBL/GenBank/DDBJ whole genome shotgun (WGS) entry which is preliminary data.</text>
</comment>
<evidence type="ECO:0000313" key="3">
    <source>
        <dbReference type="Proteomes" id="UP000435243"/>
    </source>
</evidence>
<dbReference type="EMBL" id="WTYY01000003">
    <property type="protein sequence ID" value="MXO88268.1"/>
    <property type="molecule type" value="Genomic_DNA"/>
</dbReference>
<name>A0A844ZKG3_9SPHN</name>
<dbReference type="OrthoDB" id="9787933at2"/>
<dbReference type="PANTHER" id="PTHR46623">
    <property type="entry name" value="CARBOXYMETHYLENEBUTENOLIDASE-RELATED"/>
    <property type="match status" value="1"/>
</dbReference>
<dbReference type="InterPro" id="IPR051049">
    <property type="entry name" value="Dienelactone_hydrolase-like"/>
</dbReference>
<dbReference type="Proteomes" id="UP000435243">
    <property type="component" value="Unassembled WGS sequence"/>
</dbReference>
<dbReference type="SUPFAM" id="SSF53474">
    <property type="entry name" value="alpha/beta-Hydrolases"/>
    <property type="match status" value="1"/>
</dbReference>
<evidence type="ECO:0000259" key="1">
    <source>
        <dbReference type="Pfam" id="PF01738"/>
    </source>
</evidence>
<dbReference type="PROSITE" id="PS51318">
    <property type="entry name" value="TAT"/>
    <property type="match status" value="1"/>
</dbReference>
<keyword evidence="3" id="KW-1185">Reference proteome</keyword>
<dbReference type="InterPro" id="IPR002925">
    <property type="entry name" value="Dienelactn_hydro"/>
</dbReference>
<feature type="domain" description="Dienelactone hydrolase" evidence="1">
    <location>
        <begin position="63"/>
        <end position="290"/>
    </location>
</feature>
<evidence type="ECO:0000313" key="2">
    <source>
        <dbReference type="EMBL" id="MXO88268.1"/>
    </source>
</evidence>
<accession>A0A844ZKG3</accession>
<gene>
    <name evidence="2" type="ORF">GRI32_05905</name>
</gene>
<reference evidence="2 3" key="1">
    <citation type="submission" date="2019-12" db="EMBL/GenBank/DDBJ databases">
        <title>Genomic-based taxomic classification of the family Erythrobacteraceae.</title>
        <authorList>
            <person name="Xu L."/>
        </authorList>
    </citation>
    <scope>NUCLEOTIDE SEQUENCE [LARGE SCALE GENOMIC DNA]</scope>
    <source>
        <strain evidence="2 3">JCM 16339</strain>
    </source>
</reference>
<sequence>MCDQDILDGMATLKGGINRRQFAHLGVVAGAGATLAACTTTSDAASGGVVETAVSFAAPGGTMDGFFYHPATGKHPAVIMWPDIAGIRDAKKAMARRLAEAGYAVFLGNPYYRSAPAPQFADFEDWRANDGFAAVRPWMAQNTPEAIMETVRAVVGWLDGQAAVDSSRGIGTQGYCMTGSWTIYGLAAVPGRVKAAGSFHGGGLVGEAANAPVNMFDDVAADAHALIAIAQNDDANAPDDKVALRASADAAGLDATIEVYAGDHGWTVLDSPVYNEAEAERAWANLLALYSQL</sequence>
<keyword evidence="2" id="KW-0378">Hydrolase</keyword>
<organism evidence="2 3">
    <name type="scientific">Alteraurantiacibacter aestuarii</name>
    <dbReference type="NCBI Taxonomy" id="650004"/>
    <lineage>
        <taxon>Bacteria</taxon>
        <taxon>Pseudomonadati</taxon>
        <taxon>Pseudomonadota</taxon>
        <taxon>Alphaproteobacteria</taxon>
        <taxon>Sphingomonadales</taxon>
        <taxon>Erythrobacteraceae</taxon>
        <taxon>Alteraurantiacibacter</taxon>
    </lineage>
</organism>
<dbReference type="InterPro" id="IPR029058">
    <property type="entry name" value="AB_hydrolase_fold"/>
</dbReference>